<evidence type="ECO:0000256" key="1">
    <source>
        <dbReference type="ARBA" id="ARBA00004479"/>
    </source>
</evidence>
<evidence type="ECO:0000256" key="4">
    <source>
        <dbReference type="ARBA" id="ARBA00023136"/>
    </source>
</evidence>
<feature type="compositionally biased region" description="Basic and acidic residues" evidence="5">
    <location>
        <begin position="61"/>
        <end position="84"/>
    </location>
</feature>
<dbReference type="SMART" id="SM00294">
    <property type="entry name" value="4.1m"/>
    <property type="match status" value="1"/>
</dbReference>
<feature type="compositionally biased region" description="Basic and acidic residues" evidence="5">
    <location>
        <begin position="108"/>
        <end position="121"/>
    </location>
</feature>
<evidence type="ECO:0000256" key="2">
    <source>
        <dbReference type="ARBA" id="ARBA00022692"/>
    </source>
</evidence>
<keyword evidence="9" id="KW-1185">Reference proteome</keyword>
<reference evidence="10" key="1">
    <citation type="submission" date="2016-06" db="UniProtKB">
        <authorList>
            <consortium name="WormBaseParasite"/>
        </authorList>
    </citation>
    <scope>IDENTIFICATION</scope>
</reference>
<dbReference type="InterPro" id="IPR003585">
    <property type="entry name" value="Neurexin-like"/>
</dbReference>
<dbReference type="Proteomes" id="UP000272942">
    <property type="component" value="Unassembled WGS sequence"/>
</dbReference>
<feature type="transmembrane region" description="Helical" evidence="6">
    <location>
        <begin position="172"/>
        <end position="198"/>
    </location>
</feature>
<sequence>MENDKRSDQLPGGRNDESLRSRDVYSGPLIIAKRDCVDPEGVYDSKTCSPYDRSGIIQPHVDFKRTDTASADNKRSPDSAREWNADQSKLKQTQPNDSGSYNPAQKFPPEDYSDRLDDKHPGSSQSASTWLKDYEFRLPQSLANPVKPSTIRRENQYRNEHTELGLEPRKQFALNIGLIASVSVGGICVLIALTCVIYRCMRRDEGSYNVDENLAYTGESHSMLGSSGPGTRVARKRDGDMQMSVLRHTPDATGHTTQTMHGNDAGPMKSALMVTFNDNCKDAFTGPGTLGAQPATSADMVSSKQELLSSPSIQSADNSVKRSRLVKIEQPFDRRTLRSTAKSKHCKDVTDSQEWYV</sequence>
<dbReference type="AlphaFoldDB" id="A0A183B3B5"/>
<evidence type="ECO:0000313" key="9">
    <source>
        <dbReference type="Proteomes" id="UP000272942"/>
    </source>
</evidence>
<feature type="domain" description="Neurexin/syndecan/glycophorin C" evidence="7">
    <location>
        <begin position="197"/>
        <end position="215"/>
    </location>
</feature>
<evidence type="ECO:0000256" key="6">
    <source>
        <dbReference type="SAM" id="Phobius"/>
    </source>
</evidence>
<dbReference type="GO" id="GO:0016020">
    <property type="term" value="C:membrane"/>
    <property type="evidence" value="ECO:0007669"/>
    <property type="project" value="UniProtKB-SubCell"/>
</dbReference>
<accession>A0A183B3B5</accession>
<evidence type="ECO:0000259" key="7">
    <source>
        <dbReference type="SMART" id="SM00294"/>
    </source>
</evidence>
<evidence type="ECO:0000256" key="3">
    <source>
        <dbReference type="ARBA" id="ARBA00022989"/>
    </source>
</evidence>
<dbReference type="InterPro" id="IPR027789">
    <property type="entry name" value="Syndecan/Neurexin_dom"/>
</dbReference>
<comment type="subcellular location">
    <subcellularLocation>
        <location evidence="1">Membrane</location>
        <topology evidence="1">Single-pass type I membrane protein</topology>
    </subcellularLocation>
</comment>
<feature type="region of interest" description="Disordered" evidence="5">
    <location>
        <begin position="291"/>
        <end position="318"/>
    </location>
</feature>
<gene>
    <name evidence="8" type="ORF">ECPE_LOCUS13700</name>
</gene>
<feature type="compositionally biased region" description="Polar residues" evidence="5">
    <location>
        <begin position="85"/>
        <end position="103"/>
    </location>
</feature>
<dbReference type="WBParaSite" id="ECPE_0001374001-mRNA-1">
    <property type="protein sequence ID" value="ECPE_0001374001-mRNA-1"/>
    <property type="gene ID" value="ECPE_0001374001"/>
</dbReference>
<evidence type="ECO:0000256" key="5">
    <source>
        <dbReference type="SAM" id="MobiDB-lite"/>
    </source>
</evidence>
<feature type="compositionally biased region" description="Polar residues" evidence="5">
    <location>
        <begin position="294"/>
        <end position="318"/>
    </location>
</feature>
<organism evidence="10">
    <name type="scientific">Echinostoma caproni</name>
    <dbReference type="NCBI Taxonomy" id="27848"/>
    <lineage>
        <taxon>Eukaryota</taxon>
        <taxon>Metazoa</taxon>
        <taxon>Spiralia</taxon>
        <taxon>Lophotrochozoa</taxon>
        <taxon>Platyhelminthes</taxon>
        <taxon>Trematoda</taxon>
        <taxon>Digenea</taxon>
        <taxon>Plagiorchiida</taxon>
        <taxon>Echinostomata</taxon>
        <taxon>Echinostomatoidea</taxon>
        <taxon>Echinostomatidae</taxon>
        <taxon>Echinostoma</taxon>
    </lineage>
</organism>
<feature type="compositionally biased region" description="Basic and acidic residues" evidence="5">
    <location>
        <begin position="1"/>
        <end position="23"/>
    </location>
</feature>
<reference evidence="8 9" key="2">
    <citation type="submission" date="2018-11" db="EMBL/GenBank/DDBJ databases">
        <authorList>
            <consortium name="Pathogen Informatics"/>
        </authorList>
    </citation>
    <scope>NUCLEOTIDE SEQUENCE [LARGE SCALE GENOMIC DNA]</scope>
    <source>
        <strain evidence="8 9">Egypt</strain>
    </source>
</reference>
<keyword evidence="3 6" id="KW-1133">Transmembrane helix</keyword>
<dbReference type="OrthoDB" id="6275838at2759"/>
<evidence type="ECO:0000313" key="8">
    <source>
        <dbReference type="EMBL" id="VDP90972.1"/>
    </source>
</evidence>
<protein>
    <submittedName>
        <fullName evidence="10">4.1m domain-containing protein</fullName>
    </submittedName>
</protein>
<dbReference type="Pfam" id="PF01034">
    <property type="entry name" value="Syndecan"/>
    <property type="match status" value="1"/>
</dbReference>
<name>A0A183B3B5_9TREM</name>
<dbReference type="EMBL" id="UZAN01055718">
    <property type="protein sequence ID" value="VDP90972.1"/>
    <property type="molecule type" value="Genomic_DNA"/>
</dbReference>
<proteinExistence type="predicted"/>
<evidence type="ECO:0000313" key="10">
    <source>
        <dbReference type="WBParaSite" id="ECPE_0001374001-mRNA-1"/>
    </source>
</evidence>
<keyword evidence="2 6" id="KW-0812">Transmembrane</keyword>
<keyword evidence="4 6" id="KW-0472">Membrane</keyword>
<feature type="region of interest" description="Disordered" evidence="5">
    <location>
        <begin position="1"/>
        <end position="126"/>
    </location>
</feature>